<dbReference type="EMBL" id="KI397142">
    <property type="protein sequence ID" value="ERM96692.1"/>
    <property type="molecule type" value="Genomic_DNA"/>
</dbReference>
<feature type="compositionally biased region" description="Basic and acidic residues" evidence="1">
    <location>
        <begin position="15"/>
        <end position="32"/>
    </location>
</feature>
<name>W1NLK3_AMBTC</name>
<feature type="compositionally biased region" description="Basic and acidic residues" evidence="1">
    <location>
        <begin position="51"/>
        <end position="62"/>
    </location>
</feature>
<feature type="compositionally biased region" description="Basic residues" evidence="1">
    <location>
        <begin position="63"/>
        <end position="80"/>
    </location>
</feature>
<organism evidence="2 3">
    <name type="scientific">Amborella trichopoda</name>
    <dbReference type="NCBI Taxonomy" id="13333"/>
    <lineage>
        <taxon>Eukaryota</taxon>
        <taxon>Viridiplantae</taxon>
        <taxon>Streptophyta</taxon>
        <taxon>Embryophyta</taxon>
        <taxon>Tracheophyta</taxon>
        <taxon>Spermatophyta</taxon>
        <taxon>Magnoliopsida</taxon>
        <taxon>Amborellales</taxon>
        <taxon>Amborellaceae</taxon>
        <taxon>Amborella</taxon>
    </lineage>
</organism>
<protein>
    <submittedName>
        <fullName evidence="2">Uncharacterized protein</fullName>
    </submittedName>
</protein>
<gene>
    <name evidence="2" type="ORF">AMTR_s00001p00272850</name>
</gene>
<evidence type="ECO:0000256" key="1">
    <source>
        <dbReference type="SAM" id="MobiDB-lite"/>
    </source>
</evidence>
<dbReference type="HOGENOM" id="CLU_2486318_0_0_1"/>
<accession>W1NLK3</accession>
<feature type="region of interest" description="Disordered" evidence="1">
    <location>
        <begin position="1"/>
        <end position="87"/>
    </location>
</feature>
<proteinExistence type="predicted"/>
<dbReference type="AlphaFoldDB" id="W1NLK3"/>
<dbReference type="Proteomes" id="UP000017836">
    <property type="component" value="Unassembled WGS sequence"/>
</dbReference>
<dbReference type="Gramene" id="ERM96692">
    <property type="protein sequence ID" value="ERM96692"/>
    <property type="gene ID" value="AMTR_s00001p00272850"/>
</dbReference>
<feature type="compositionally biased region" description="Basic residues" evidence="1">
    <location>
        <begin position="39"/>
        <end position="50"/>
    </location>
</feature>
<evidence type="ECO:0000313" key="2">
    <source>
        <dbReference type="EMBL" id="ERM96692.1"/>
    </source>
</evidence>
<evidence type="ECO:0000313" key="3">
    <source>
        <dbReference type="Proteomes" id="UP000017836"/>
    </source>
</evidence>
<reference evidence="3" key="1">
    <citation type="journal article" date="2013" name="Science">
        <title>The Amborella genome and the evolution of flowering plants.</title>
        <authorList>
            <consortium name="Amborella Genome Project"/>
        </authorList>
    </citation>
    <scope>NUCLEOTIDE SEQUENCE [LARGE SCALE GENOMIC DNA]</scope>
</reference>
<sequence>MWMPPSLSRERRVKRTESKKEGSSEERERETIAETTVWGRKRRETGKRRERGREGSIRERRLPLRHSSGKREGKKRREKRREKEGEK</sequence>
<keyword evidence="3" id="KW-1185">Reference proteome</keyword>